<dbReference type="EMBL" id="FNBW01000001">
    <property type="protein sequence ID" value="SDF16478.1"/>
    <property type="molecule type" value="Genomic_DNA"/>
</dbReference>
<evidence type="ECO:0000256" key="1">
    <source>
        <dbReference type="ARBA" id="ARBA00038420"/>
    </source>
</evidence>
<feature type="domain" description="LysM" evidence="3">
    <location>
        <begin position="73"/>
        <end position="117"/>
    </location>
</feature>
<dbReference type="SMART" id="SM00257">
    <property type="entry name" value="LysM"/>
    <property type="match status" value="2"/>
</dbReference>
<organism evidence="4 5">
    <name type="scientific">Thalassobaculum litoreum DSM 18839</name>
    <dbReference type="NCBI Taxonomy" id="1123362"/>
    <lineage>
        <taxon>Bacteria</taxon>
        <taxon>Pseudomonadati</taxon>
        <taxon>Pseudomonadota</taxon>
        <taxon>Alphaproteobacteria</taxon>
        <taxon>Rhodospirillales</taxon>
        <taxon>Thalassobaculaceae</taxon>
        <taxon>Thalassobaculum</taxon>
    </lineage>
</organism>
<dbReference type="SUPFAM" id="SSF51261">
    <property type="entry name" value="Duplicated hybrid motif"/>
    <property type="match status" value="1"/>
</dbReference>
<evidence type="ECO:0000259" key="3">
    <source>
        <dbReference type="PROSITE" id="PS51782"/>
    </source>
</evidence>
<comment type="similarity">
    <text evidence="1">Belongs to the E.coli NlpD/Haemophilus LppB family.</text>
</comment>
<keyword evidence="4" id="KW-0378">Hydrolase</keyword>
<dbReference type="SUPFAM" id="SSF54106">
    <property type="entry name" value="LysM domain"/>
    <property type="match status" value="2"/>
</dbReference>
<dbReference type="InterPro" id="IPR011055">
    <property type="entry name" value="Dup_hybrid_motif"/>
</dbReference>
<evidence type="ECO:0000313" key="5">
    <source>
        <dbReference type="Proteomes" id="UP000198615"/>
    </source>
</evidence>
<dbReference type="Gene3D" id="2.70.70.10">
    <property type="entry name" value="Glucose Permease (Domain IIA)"/>
    <property type="match status" value="1"/>
</dbReference>
<name>A0A8G2BG15_9PROT</name>
<dbReference type="InterPro" id="IPR050570">
    <property type="entry name" value="Cell_wall_metabolism_enzyme"/>
</dbReference>
<dbReference type="PANTHER" id="PTHR21666:SF263">
    <property type="entry name" value="MUREIN HYDROLASE ACTIVATOR NLPD"/>
    <property type="match status" value="1"/>
</dbReference>
<dbReference type="CDD" id="cd12797">
    <property type="entry name" value="M23_peptidase"/>
    <property type="match status" value="1"/>
</dbReference>
<gene>
    <name evidence="4" type="ORF">SAMN05660686_00525</name>
</gene>
<dbReference type="InterPro" id="IPR018392">
    <property type="entry name" value="LysM"/>
</dbReference>
<feature type="region of interest" description="Disordered" evidence="2">
    <location>
        <begin position="341"/>
        <end position="364"/>
    </location>
</feature>
<dbReference type="InterPro" id="IPR016047">
    <property type="entry name" value="M23ase_b-sheet_dom"/>
</dbReference>
<feature type="domain" description="LysM" evidence="3">
    <location>
        <begin position="25"/>
        <end position="69"/>
    </location>
</feature>
<dbReference type="InterPro" id="IPR036779">
    <property type="entry name" value="LysM_dom_sf"/>
</dbReference>
<feature type="region of interest" description="Disordered" evidence="2">
    <location>
        <begin position="116"/>
        <end position="214"/>
    </location>
</feature>
<evidence type="ECO:0000313" key="4">
    <source>
        <dbReference type="EMBL" id="SDF16478.1"/>
    </source>
</evidence>
<protein>
    <submittedName>
        <fullName evidence="4">Murein DD-endopeptidase MepM and murein hydrolase activator NlpD, contain LysM domain</fullName>
    </submittedName>
</protein>
<accession>A0A8G2BG15</accession>
<comment type="caution">
    <text evidence="4">The sequence shown here is derived from an EMBL/GenBank/DDBJ whole genome shotgun (WGS) entry which is preliminary data.</text>
</comment>
<dbReference type="CDD" id="cd00118">
    <property type="entry name" value="LysM"/>
    <property type="match status" value="2"/>
</dbReference>
<keyword evidence="5" id="KW-1185">Reference proteome</keyword>
<dbReference type="Pfam" id="PF01551">
    <property type="entry name" value="Peptidase_M23"/>
    <property type="match status" value="1"/>
</dbReference>
<reference evidence="4 5" key="1">
    <citation type="submission" date="2016-10" db="EMBL/GenBank/DDBJ databases">
        <authorList>
            <person name="Varghese N."/>
            <person name="Submissions S."/>
        </authorList>
    </citation>
    <scope>NUCLEOTIDE SEQUENCE [LARGE SCALE GENOMIC DNA]</scope>
    <source>
        <strain evidence="4 5">DSM 18839</strain>
    </source>
</reference>
<proteinExistence type="inferred from homology"/>
<dbReference type="Gene3D" id="3.10.350.10">
    <property type="entry name" value="LysM domain"/>
    <property type="match status" value="2"/>
</dbReference>
<dbReference type="AlphaFoldDB" id="A0A8G2BG15"/>
<dbReference type="GO" id="GO:0004222">
    <property type="term" value="F:metalloendopeptidase activity"/>
    <property type="evidence" value="ECO:0007669"/>
    <property type="project" value="TreeGrafter"/>
</dbReference>
<dbReference type="PROSITE" id="PS51782">
    <property type="entry name" value="LYSM"/>
    <property type="match status" value="2"/>
</dbReference>
<dbReference type="Pfam" id="PF01476">
    <property type="entry name" value="LysM"/>
    <property type="match status" value="2"/>
</dbReference>
<evidence type="ECO:0000256" key="2">
    <source>
        <dbReference type="SAM" id="MobiDB-lite"/>
    </source>
</evidence>
<dbReference type="Proteomes" id="UP000198615">
    <property type="component" value="Unassembled WGS sequence"/>
</dbReference>
<dbReference type="PANTHER" id="PTHR21666">
    <property type="entry name" value="PEPTIDASE-RELATED"/>
    <property type="match status" value="1"/>
</dbReference>
<sequence>MSSTPRALNAPRQGSAAASTIPADGIVVVRPGDNVYQISQRYGVSPRAIIDANGLRPPYLLRPGDQVRLPASAVHVVRSGDTVSEIAERYGVSMRSLVVANNLRPPYTIRVGERLRLPTGSDAPQGEVTVAARQPKTAPQPQVGSSDVPPPTPGGNRPWSAGGQLHFPVSGEGTRNTTVAAAPGTPVPQPRPGTVPQSAPSEPAAQTVATRRSLTPTETRAVLLTPPPKTGRGFTWPVKGRVISGFGPREGGLHNDGINILAPAGSEVRAAENGIVVYAGNELRGFGNLLLVKHDDGYTTAYAHADQLLVGRGDQVQRGQVIATVGQTGNVSQPQLHFEIRKGPRPVDPSKQLPPAQISMLEAD</sequence>